<dbReference type="Proteomes" id="UP000282028">
    <property type="component" value="Unassembled WGS sequence"/>
</dbReference>
<dbReference type="Pfam" id="PF13279">
    <property type="entry name" value="4HBT_2"/>
    <property type="match status" value="1"/>
</dbReference>
<dbReference type="SUPFAM" id="SSF54637">
    <property type="entry name" value="Thioesterase/thiol ester dehydrase-isomerase"/>
    <property type="match status" value="1"/>
</dbReference>
<name>A0A3M8BQ95_9BACL</name>
<accession>A0A3M8BQ95</accession>
<dbReference type="InterPro" id="IPR006684">
    <property type="entry name" value="YbgC/YbaW"/>
</dbReference>
<dbReference type="CDD" id="cd00586">
    <property type="entry name" value="4HBT"/>
    <property type="match status" value="1"/>
</dbReference>
<protein>
    <submittedName>
        <fullName evidence="3">Acyl-CoA thioesterase</fullName>
    </submittedName>
</protein>
<sequence length="141" mass="16185">MVQNTVHLKVHWGDTDMAGIIYYPTYMKWFDIGMLTLVNEMGVSVLDLFHNEKIGLPLLDAGVTCRKPLLYNDAVRVVSRVTEVNSKTFRLEHEVYRGEDLVANGHELRGWVQFDDKGNLKAVPIPDEVRELFLQDKLLNV</sequence>
<dbReference type="InterPro" id="IPR029069">
    <property type="entry name" value="HotDog_dom_sf"/>
</dbReference>
<gene>
    <name evidence="3" type="ORF">EDM52_23795</name>
</gene>
<evidence type="ECO:0000313" key="3">
    <source>
        <dbReference type="EMBL" id="RNB65237.1"/>
    </source>
</evidence>
<organism evidence="3 4">
    <name type="scientific">Brevibacillus invocatus</name>
    <dbReference type="NCBI Taxonomy" id="173959"/>
    <lineage>
        <taxon>Bacteria</taxon>
        <taxon>Bacillati</taxon>
        <taxon>Bacillota</taxon>
        <taxon>Bacilli</taxon>
        <taxon>Bacillales</taxon>
        <taxon>Paenibacillaceae</taxon>
        <taxon>Brevibacillus</taxon>
    </lineage>
</organism>
<dbReference type="PANTHER" id="PTHR31793:SF27">
    <property type="entry name" value="NOVEL THIOESTERASE SUPERFAMILY DOMAIN AND SAPOSIN A-TYPE DOMAIN CONTAINING PROTEIN (0610012H03RIK)"/>
    <property type="match status" value="1"/>
</dbReference>
<dbReference type="RefSeq" id="WP_122911379.1">
    <property type="nucleotide sequence ID" value="NZ_CBCSBE010000042.1"/>
</dbReference>
<evidence type="ECO:0000256" key="1">
    <source>
        <dbReference type="ARBA" id="ARBA00005953"/>
    </source>
</evidence>
<keyword evidence="2" id="KW-0378">Hydrolase</keyword>
<dbReference type="Gene3D" id="3.10.129.10">
    <property type="entry name" value="Hotdog Thioesterase"/>
    <property type="match status" value="1"/>
</dbReference>
<dbReference type="GO" id="GO:0047617">
    <property type="term" value="F:fatty acyl-CoA hydrolase activity"/>
    <property type="evidence" value="ECO:0007669"/>
    <property type="project" value="TreeGrafter"/>
</dbReference>
<evidence type="ECO:0000313" key="4">
    <source>
        <dbReference type="Proteomes" id="UP000282028"/>
    </source>
</evidence>
<reference evidence="3 4" key="1">
    <citation type="submission" date="2018-10" db="EMBL/GenBank/DDBJ databases">
        <title>Phylogenomics of Brevibacillus.</title>
        <authorList>
            <person name="Dunlap C."/>
        </authorList>
    </citation>
    <scope>NUCLEOTIDE SEQUENCE [LARGE SCALE GENOMIC DNA]</scope>
    <source>
        <strain evidence="3 4">JCM 12215</strain>
    </source>
</reference>
<keyword evidence="4" id="KW-1185">Reference proteome</keyword>
<comment type="caution">
    <text evidence="3">The sequence shown here is derived from an EMBL/GenBank/DDBJ whole genome shotgun (WGS) entry which is preliminary data.</text>
</comment>
<dbReference type="InterPro" id="IPR050563">
    <property type="entry name" value="4-hydroxybenzoyl-CoA_TE"/>
</dbReference>
<comment type="similarity">
    <text evidence="1">Belongs to the 4-hydroxybenzoyl-CoA thioesterase family.</text>
</comment>
<dbReference type="PIRSF" id="PIRSF003230">
    <property type="entry name" value="YbgC"/>
    <property type="match status" value="1"/>
</dbReference>
<dbReference type="OrthoDB" id="9800856at2"/>
<proteinExistence type="inferred from homology"/>
<evidence type="ECO:0000256" key="2">
    <source>
        <dbReference type="ARBA" id="ARBA00022801"/>
    </source>
</evidence>
<dbReference type="PANTHER" id="PTHR31793">
    <property type="entry name" value="4-HYDROXYBENZOYL-COA THIOESTERASE FAMILY MEMBER"/>
    <property type="match status" value="1"/>
</dbReference>
<dbReference type="EMBL" id="RHHR01000076">
    <property type="protein sequence ID" value="RNB65237.1"/>
    <property type="molecule type" value="Genomic_DNA"/>
</dbReference>
<dbReference type="AlphaFoldDB" id="A0A3M8BQ95"/>